<feature type="transmembrane region" description="Helical" evidence="4">
    <location>
        <begin position="394"/>
        <end position="413"/>
    </location>
</feature>
<evidence type="ECO:0000256" key="4">
    <source>
        <dbReference type="SAM" id="Phobius"/>
    </source>
</evidence>
<dbReference type="InterPro" id="IPR036890">
    <property type="entry name" value="HATPase_C_sf"/>
</dbReference>
<dbReference type="Gene3D" id="3.30.565.10">
    <property type="entry name" value="Histidine kinase-like ATPase, C-terminal domain"/>
    <property type="match status" value="1"/>
</dbReference>
<evidence type="ECO:0000256" key="2">
    <source>
        <dbReference type="ARBA" id="ARBA00022777"/>
    </source>
</evidence>
<feature type="transmembrane region" description="Helical" evidence="4">
    <location>
        <begin position="529"/>
        <end position="549"/>
    </location>
</feature>
<feature type="domain" description="Histidine kinase/HSP90-like ATPase" evidence="5">
    <location>
        <begin position="287"/>
        <end position="367"/>
    </location>
</feature>
<evidence type="ECO:0000313" key="6">
    <source>
        <dbReference type="EMBL" id="OHU13880.1"/>
    </source>
</evidence>
<dbReference type="PANTHER" id="PTHR24421">
    <property type="entry name" value="NITRATE/NITRITE SENSOR PROTEIN NARX-RELATED"/>
    <property type="match status" value="1"/>
</dbReference>
<organism evidence="6 7">
    <name type="scientific">Mycobacteroides saopaulense</name>
    <dbReference type="NCBI Taxonomy" id="1578165"/>
    <lineage>
        <taxon>Bacteria</taxon>
        <taxon>Bacillati</taxon>
        <taxon>Actinomycetota</taxon>
        <taxon>Actinomycetes</taxon>
        <taxon>Mycobacteriales</taxon>
        <taxon>Mycobacteriaceae</taxon>
        <taxon>Mycobacteroides</taxon>
    </lineage>
</organism>
<keyword evidence="4" id="KW-1133">Transmembrane helix</keyword>
<keyword evidence="2" id="KW-0418">Kinase</keyword>
<evidence type="ECO:0000259" key="5">
    <source>
        <dbReference type="Pfam" id="PF02518"/>
    </source>
</evidence>
<name>A0ABX3C5P1_9MYCO</name>
<feature type="transmembrane region" description="Helical" evidence="4">
    <location>
        <begin position="425"/>
        <end position="444"/>
    </location>
</feature>
<dbReference type="SUPFAM" id="SSF55874">
    <property type="entry name" value="ATPase domain of HSP90 chaperone/DNA topoisomerase II/histidine kinase"/>
    <property type="match status" value="1"/>
</dbReference>
<feature type="transmembrane region" description="Helical" evidence="4">
    <location>
        <begin position="47"/>
        <end position="66"/>
    </location>
</feature>
<feature type="transmembrane region" description="Helical" evidence="4">
    <location>
        <begin position="456"/>
        <end position="475"/>
    </location>
</feature>
<dbReference type="InterPro" id="IPR003594">
    <property type="entry name" value="HATPase_dom"/>
</dbReference>
<accession>A0ABX3C5P1</accession>
<reference evidence="6 7" key="1">
    <citation type="submission" date="2016-10" db="EMBL/GenBank/DDBJ databases">
        <title>Evaluation of Human, Animal and Environmental Mycobacterium chelonae Isolates by Core Genome Phylogenomic Analysis, Targeted Gene Comparison, and Anti-microbial Susceptibility Patterns: A Tale of Mistaken Identities.</title>
        <authorList>
            <person name="Fogelson S.B."/>
            <person name="Camus A.C."/>
            <person name="Lorenz W."/>
            <person name="Vasireddy R."/>
            <person name="Vasireddy S."/>
            <person name="Smith T."/>
            <person name="Brown-Elliott B.A."/>
            <person name="Wallace R.J.Jr."/>
            <person name="Hasan N.A."/>
            <person name="Reischl U."/>
            <person name="Sanchez S."/>
        </authorList>
    </citation>
    <scope>NUCLEOTIDE SEQUENCE [LARGE SCALE GENOMIC DNA]</scope>
    <source>
        <strain evidence="6 7">8528</strain>
    </source>
</reference>
<keyword evidence="7" id="KW-1185">Reference proteome</keyword>
<feature type="transmembrane region" description="Helical" evidence="4">
    <location>
        <begin position="125"/>
        <end position="143"/>
    </location>
</feature>
<sequence length="756" mass="81611">MNRQLDGGTCAQQMLSGAQLVALWMRHSVNLVVALAVLANPASDSTAGGRLLMAALAIWAVARLAVRRLGRWAEAVDYGLVLAVCLAIPWLVSDQHFYLSNCAPVAVAGTAVVGFSLALPSRMSFFAAAGIAAAYAWGSAQVAGWEHVGEIFNLYYFGLQWAAATFVRHGVLRVAASVDRARTLRSIADIREATAHAVKKYDREQLRLLHDTVASTFLVASQASGTPRDRLAVYALRDLQILDEQPALLAPTIDVAAELRELAAYVETPLSLAITEPLVVHGRVGRALVAAAREALNNVDRHANAGTVTVNASPSQIIIRDNGKGYTTDSSTGHGVSASIIDRMRENGGSAKVTSTPGRGTTVELAWDSAGTAIAREELEPDPDRLIDRTRRTYGLALAGYGVLNLVATAYPATTNAHNGHTQTVLVTLALLTALSAVPVIVGGWQRYAGAHLWRLGALILLCIAVVQTVLLPVAELGTQMHWTQSTIGWCLVPLLLSQPLSRSILVAVAWWVIPALCMLARVPTAYFVSNAALGTASILSLQVCALVFNAMIAGAAREADVTFKAYIRQLGQTREAEALEAEYQRRYARLAERIRPLLTALRTTTPFDTQLRQELRAEYQRLRVLFDQSATFDHPLLQALRPTIDSAVDRGVEIAVHTLGRPNPISGTDAQELARPLAWALAQANGWARITLTTDRNELEVSIIFRASLNFSEPTTTNDTIGADKILIRGDTVWLTVHQSGDDDKKGNSVVRQSH</sequence>
<keyword evidence="3" id="KW-0902">Two-component regulatory system</keyword>
<feature type="transmembrane region" description="Helical" evidence="4">
    <location>
        <begin position="21"/>
        <end position="41"/>
    </location>
</feature>
<comment type="caution">
    <text evidence="6">The sequence shown here is derived from an EMBL/GenBank/DDBJ whole genome shotgun (WGS) entry which is preliminary data.</text>
</comment>
<keyword evidence="4" id="KW-0812">Transmembrane</keyword>
<dbReference type="RefSeq" id="WP_070909746.1">
    <property type="nucleotide sequence ID" value="NZ_MLIC01000001.1"/>
</dbReference>
<keyword evidence="4" id="KW-0472">Membrane</keyword>
<evidence type="ECO:0000256" key="3">
    <source>
        <dbReference type="ARBA" id="ARBA00023012"/>
    </source>
</evidence>
<evidence type="ECO:0000313" key="7">
    <source>
        <dbReference type="Proteomes" id="UP000179621"/>
    </source>
</evidence>
<gene>
    <name evidence="6" type="ORF">BKG73_04215</name>
</gene>
<dbReference type="EMBL" id="MLIH01000002">
    <property type="protein sequence ID" value="OHU13880.1"/>
    <property type="molecule type" value="Genomic_DNA"/>
</dbReference>
<evidence type="ECO:0000256" key="1">
    <source>
        <dbReference type="ARBA" id="ARBA00022679"/>
    </source>
</evidence>
<feature type="transmembrane region" description="Helical" evidence="4">
    <location>
        <begin position="505"/>
        <end position="523"/>
    </location>
</feature>
<dbReference type="Proteomes" id="UP000179621">
    <property type="component" value="Unassembled WGS sequence"/>
</dbReference>
<keyword evidence="1" id="KW-0808">Transferase</keyword>
<protein>
    <recommendedName>
        <fullName evidence="5">Histidine kinase/HSP90-like ATPase domain-containing protein</fullName>
    </recommendedName>
</protein>
<feature type="transmembrane region" description="Helical" evidence="4">
    <location>
        <begin position="155"/>
        <end position="176"/>
    </location>
</feature>
<feature type="transmembrane region" description="Helical" evidence="4">
    <location>
        <begin position="98"/>
        <end position="118"/>
    </location>
</feature>
<dbReference type="InterPro" id="IPR050482">
    <property type="entry name" value="Sensor_HK_TwoCompSys"/>
</dbReference>
<proteinExistence type="predicted"/>
<dbReference type="Pfam" id="PF02518">
    <property type="entry name" value="HATPase_c"/>
    <property type="match status" value="1"/>
</dbReference>
<feature type="transmembrane region" description="Helical" evidence="4">
    <location>
        <begin position="75"/>
        <end position="92"/>
    </location>
</feature>